<dbReference type="InterPro" id="IPR036638">
    <property type="entry name" value="HLH_DNA-bd_sf"/>
</dbReference>
<evidence type="ECO:0000259" key="6">
    <source>
        <dbReference type="PROSITE" id="PS50888"/>
    </source>
</evidence>
<evidence type="ECO:0000313" key="7">
    <source>
        <dbReference type="EMBL" id="KAG9277496.1"/>
    </source>
</evidence>
<evidence type="ECO:0000256" key="5">
    <source>
        <dbReference type="SAM" id="MobiDB-lite"/>
    </source>
</evidence>
<dbReference type="PANTHER" id="PTHR13864:SF25">
    <property type="entry name" value="PROTEIN LYL-1-LIKE ISOFORM X1-RELATED"/>
    <property type="match status" value="1"/>
</dbReference>
<reference evidence="7 10" key="1">
    <citation type="submission" date="2021-07" db="EMBL/GenBank/DDBJ databases">
        <authorList>
            <person name="Imarazene B."/>
            <person name="Zahm M."/>
            <person name="Klopp C."/>
            <person name="Cabau C."/>
            <person name="Beille S."/>
            <person name="Jouanno E."/>
            <person name="Castinel A."/>
            <person name="Lluch J."/>
            <person name="Gil L."/>
            <person name="Kuchtly C."/>
            <person name="Lopez Roques C."/>
            <person name="Donnadieu C."/>
            <person name="Parrinello H."/>
            <person name="Journot L."/>
            <person name="Du K."/>
            <person name="Schartl M."/>
            <person name="Retaux S."/>
            <person name="Guiguen Y."/>
        </authorList>
    </citation>
    <scope>NUCLEOTIDE SEQUENCE [LARGE SCALE GENOMIC DNA]</scope>
    <source>
        <strain evidence="7">Pach_M1</strain>
        <tissue evidence="7">Testis</tissue>
    </source>
</reference>
<dbReference type="SMART" id="SM00353">
    <property type="entry name" value="HLH"/>
    <property type="match status" value="1"/>
</dbReference>
<sequence>MMEKLGPPVSPSPSPAPSVTERLTPPQDVSPCASSPAANEANHVDSGARTIPSSPAVTEDTSEPASKSAEPINNQDKPTTPPLLPGSKHTTSPTTTIITTNTTTTTTTIVLSSPSTSAPAPLPPNIPVISLAHSKPPMPPIPMPTPQLTALHPIPNLPHGPGELRLAQLASLSGTSPTTTVPPPGTLLQHQYLPGHPLLNSSFLGHSGGYGIFSNNRIKRRPSSHFELELTECPPQKIARRVFTNSRERWRQQNVNGAFSELRKLIPTHPPDKKLSKNEILRLAMKYINFLVKLLNDQASEKATHGLMDGLEEVEGKTMKDKGLGNRDRDCGHGLRVLGPDSTPPSQISLSAVRPAMATTGRNRDSTDSVVALTTSPGSSCYGDTDSEETPGIQNSGMIKTGMSGGMMEKMKEQIQSVTASGYQR</sequence>
<feature type="region of interest" description="Disordered" evidence="5">
    <location>
        <begin position="375"/>
        <end position="404"/>
    </location>
</feature>
<dbReference type="Proteomes" id="UP000694621">
    <property type="component" value="Unplaced"/>
</dbReference>
<dbReference type="FunFam" id="4.10.280.10:FF:000015">
    <property type="entry name" value="T-cell acute lymphocytic leukemia 1"/>
    <property type="match status" value="1"/>
</dbReference>
<name>A0A8B9H7M6_ASTMX</name>
<keyword evidence="1" id="KW-0805">Transcription regulation</keyword>
<dbReference type="Pfam" id="PF00010">
    <property type="entry name" value="HLH"/>
    <property type="match status" value="1"/>
</dbReference>
<dbReference type="PROSITE" id="PS50888">
    <property type="entry name" value="BHLH"/>
    <property type="match status" value="1"/>
</dbReference>
<dbReference type="Gene3D" id="4.10.280.10">
    <property type="entry name" value="Helix-loop-helix DNA-binding domain"/>
    <property type="match status" value="1"/>
</dbReference>
<evidence type="ECO:0000313" key="8">
    <source>
        <dbReference type="Ensembl" id="ENSAMXP00005009388.1"/>
    </source>
</evidence>
<organism evidence="8 9">
    <name type="scientific">Astyanax mexicanus</name>
    <name type="common">Blind cave fish</name>
    <name type="synonym">Astyanax fasciatus mexicanus</name>
    <dbReference type="NCBI Taxonomy" id="7994"/>
    <lineage>
        <taxon>Eukaryota</taxon>
        <taxon>Metazoa</taxon>
        <taxon>Chordata</taxon>
        <taxon>Craniata</taxon>
        <taxon>Vertebrata</taxon>
        <taxon>Euteleostomi</taxon>
        <taxon>Actinopterygii</taxon>
        <taxon>Neopterygii</taxon>
        <taxon>Teleostei</taxon>
        <taxon>Ostariophysi</taxon>
        <taxon>Characiformes</taxon>
        <taxon>Characoidei</taxon>
        <taxon>Acestrorhamphidae</taxon>
        <taxon>Acestrorhamphinae</taxon>
        <taxon>Astyanax</taxon>
    </lineage>
</organism>
<evidence type="ECO:0000256" key="4">
    <source>
        <dbReference type="ARBA" id="ARBA00075195"/>
    </source>
</evidence>
<evidence type="ECO:0000256" key="1">
    <source>
        <dbReference type="ARBA" id="ARBA00023015"/>
    </source>
</evidence>
<evidence type="ECO:0000313" key="10">
    <source>
        <dbReference type="Proteomes" id="UP000752171"/>
    </source>
</evidence>
<dbReference type="EMBL" id="JAICCE010000005">
    <property type="protein sequence ID" value="KAG9277496.1"/>
    <property type="molecule type" value="Genomic_DNA"/>
</dbReference>
<proteinExistence type="predicted"/>
<gene>
    <name evidence="7" type="primary">LYL1</name>
    <name evidence="7" type="ORF">AMEX_G7505</name>
</gene>
<dbReference type="InterPro" id="IPR011598">
    <property type="entry name" value="bHLH_dom"/>
</dbReference>
<evidence type="ECO:0000256" key="2">
    <source>
        <dbReference type="ARBA" id="ARBA00023125"/>
    </source>
</evidence>
<evidence type="ECO:0000313" key="9">
    <source>
        <dbReference type="Proteomes" id="UP000694621"/>
    </source>
</evidence>
<feature type="domain" description="BHLH" evidence="6">
    <location>
        <begin position="239"/>
        <end position="291"/>
    </location>
</feature>
<dbReference type="SUPFAM" id="SSF47459">
    <property type="entry name" value="HLH, helix-loop-helix DNA-binding domain"/>
    <property type="match status" value="1"/>
</dbReference>
<reference evidence="8" key="2">
    <citation type="submission" date="2025-05" db="UniProtKB">
        <authorList>
            <consortium name="Ensembl"/>
        </authorList>
    </citation>
    <scope>IDENTIFICATION</scope>
</reference>
<dbReference type="PANTHER" id="PTHR13864">
    <property type="entry name" value="T-CELL ACUTE LYMPHOCYTIC LEUKEMIA/STEM CELL LEUKEMIA-RELATED"/>
    <property type="match status" value="1"/>
</dbReference>
<evidence type="ECO:0000256" key="3">
    <source>
        <dbReference type="ARBA" id="ARBA00023163"/>
    </source>
</evidence>
<keyword evidence="3" id="KW-0804">Transcription</keyword>
<feature type="compositionally biased region" description="Low complexity" evidence="5">
    <location>
        <begin position="90"/>
        <end position="103"/>
    </location>
</feature>
<dbReference type="Ensembl" id="ENSAMXT00005010460.1">
    <property type="protein sequence ID" value="ENSAMXP00005009388.1"/>
    <property type="gene ID" value="ENSAMXG00005005339.1"/>
</dbReference>
<dbReference type="OrthoDB" id="10069510at2759"/>
<dbReference type="Proteomes" id="UP000752171">
    <property type="component" value="Unassembled WGS sequence"/>
</dbReference>
<dbReference type="CDD" id="cd19705">
    <property type="entry name" value="bHLH_TS_LYL1"/>
    <property type="match status" value="1"/>
</dbReference>
<accession>A0A8B9H7M6</accession>
<dbReference type="GO" id="GO:0046983">
    <property type="term" value="F:protein dimerization activity"/>
    <property type="evidence" value="ECO:0007669"/>
    <property type="project" value="InterPro"/>
</dbReference>
<dbReference type="InterPro" id="IPR040238">
    <property type="entry name" value="TAL-like"/>
</dbReference>
<feature type="region of interest" description="Disordered" evidence="5">
    <location>
        <begin position="1"/>
        <end position="103"/>
    </location>
</feature>
<dbReference type="GO" id="GO:0000978">
    <property type="term" value="F:RNA polymerase II cis-regulatory region sequence-specific DNA binding"/>
    <property type="evidence" value="ECO:0007669"/>
    <property type="project" value="TreeGrafter"/>
</dbReference>
<dbReference type="AlphaFoldDB" id="A0A8B9H7M6"/>
<keyword evidence="2" id="KW-0238">DNA-binding</keyword>
<protein>
    <recommendedName>
        <fullName evidence="4">Stem cell protein</fullName>
    </recommendedName>
</protein>
<dbReference type="GO" id="GO:0000981">
    <property type="term" value="F:DNA-binding transcription factor activity, RNA polymerase II-specific"/>
    <property type="evidence" value="ECO:0007669"/>
    <property type="project" value="InterPro"/>
</dbReference>